<dbReference type="InterPro" id="IPR027463">
    <property type="entry name" value="AcrB_DN_DC_subdom"/>
</dbReference>
<evidence type="ECO:0000256" key="3">
    <source>
        <dbReference type="ARBA" id="ARBA00022448"/>
    </source>
</evidence>
<evidence type="ECO:0000256" key="8">
    <source>
        <dbReference type="ARBA" id="ARBA00023136"/>
    </source>
</evidence>
<dbReference type="SUPFAM" id="SSF82714">
    <property type="entry name" value="Multidrug efflux transporter AcrB TolC docking domain, DN and DC subdomains"/>
    <property type="match status" value="2"/>
</dbReference>
<feature type="transmembrane region" description="Helical" evidence="9">
    <location>
        <begin position="895"/>
        <end position="919"/>
    </location>
</feature>
<keyword evidence="11" id="KW-1185">Reference proteome</keyword>
<evidence type="ECO:0000256" key="2">
    <source>
        <dbReference type="ARBA" id="ARBA00010942"/>
    </source>
</evidence>
<dbReference type="GO" id="GO:0015562">
    <property type="term" value="F:efflux transmembrane transporter activity"/>
    <property type="evidence" value="ECO:0007669"/>
    <property type="project" value="InterPro"/>
</dbReference>
<dbReference type="OrthoDB" id="9758940at2"/>
<sequence length="1050" mass="114465">MFQKFIDRPVLSTVISVIIVILGVLGLTTLPVEQYPEIAPPTVQVTASYTGANAGTVLNSVVIPLEEQINGVEGMTYMTSTASNDGSASISVYFELGTDPDIAAVNVQNRVSRANSVLPESVIATGVTTQKTQNSSLLFFSIFSENENYDATFVENYAKINLVPRLKRVYGVGNVNVFGSKDYSMRIWIDPDKMASYNIVPSDIQAALVEQNREAATGKIGENADGVYEYVLKYKGRLDEVSEYENIILKTTEDGGFLRLKDVADIELGAFNYARKNYGMGAPGVAVGVYQTSGSNATEIIKEVEAILEESKAEFPEGLDYVIPFNTKDFLDASIDHVVQTLIEAFILVFIVVFLFLQDFRSTLIPAIAVPVAIVGTFFFLQIFGYSINMLTLFAMILAIGIVVDDAIVVVEAVHAKLEEGAESGKAATKSAMSEISGAIISITLVMSAVFIPVSFIQGTSGVFYQQFGITLAVAILISAVNALTLSPALAALFLKPHTHKEGKKQNLKDRFFNGFNRGFNAITNKYTGAVNTLIKRKWLAVGMLVIFSGLAVYLFKSTPSGFVPNEDRGIIFANVSMPPSTTLEKTEETLMKLDSIYASMDVIDKRLTVSGFSLLNRVSAGSYGFSIMKLQDWSEREADSLSVEATLAKLFAVSAQFKDAQIIYFTPPSIQGFGTSSGFEVQLQSKGGADWAEIEEVKNQFLGALNQRPEVQYAISQFSPNFPQYELEVDVEKIKMAGFSTTDIFNALQGYYGGIYATDFNKFGKQYRVMIQAKPEDRANENSLNKIYVRNTNGESVAVSQFVNLKKIYGPESVERFNLLSSVKVTGVPNPGYSTGDALTAIEEVAAQVLPNNYTYEYSGLTREESKSGGTTIVIFILSLVFVYFLLSAQYESYILPFAILLSLPFGLAGAILFVNLGGLENNIYFQIALIMLIGLLAKNAILIVEFALQRRREGMGLWDAAIDGAKARFRPILMTSFAFIFGLLPLALSSGVGAIGNRSIGMSAVGGMLIGTILGVFVIPVLFVVFQALQERFSGAPKTENQEKVLNA</sequence>
<proteinExistence type="inferred from homology"/>
<evidence type="ECO:0000256" key="9">
    <source>
        <dbReference type="SAM" id="Phobius"/>
    </source>
</evidence>
<reference evidence="10 11" key="1">
    <citation type="submission" date="2016-12" db="EMBL/GenBank/DDBJ databases">
        <authorList>
            <person name="Song W.-J."/>
            <person name="Kurnit D.M."/>
        </authorList>
    </citation>
    <scope>NUCLEOTIDE SEQUENCE [LARGE SCALE GENOMIC DNA]</scope>
    <source>
        <strain evidence="10 11">HSG9</strain>
    </source>
</reference>
<dbReference type="Gene3D" id="3.30.70.1430">
    <property type="entry name" value="Multidrug efflux transporter AcrB pore domain"/>
    <property type="match status" value="2"/>
</dbReference>
<keyword evidence="7 9" id="KW-1133">Transmembrane helix</keyword>
<dbReference type="SUPFAM" id="SSF82693">
    <property type="entry name" value="Multidrug efflux transporter AcrB pore domain, PN1, PN2, PC1 and PC2 subdomains"/>
    <property type="match status" value="4"/>
</dbReference>
<accession>A0A1V6LVY5</accession>
<feature type="transmembrane region" description="Helical" evidence="9">
    <location>
        <begin position="12"/>
        <end position="32"/>
    </location>
</feature>
<feature type="transmembrane region" description="Helical" evidence="9">
    <location>
        <begin position="539"/>
        <end position="556"/>
    </location>
</feature>
<dbReference type="SUPFAM" id="SSF82866">
    <property type="entry name" value="Multidrug efflux transporter AcrB transmembrane domain"/>
    <property type="match status" value="2"/>
</dbReference>
<keyword evidence="4" id="KW-1003">Cell membrane</keyword>
<gene>
    <name evidence="10" type="ORF">BUL40_02030</name>
</gene>
<feature type="transmembrane region" description="Helical" evidence="9">
    <location>
        <begin position="971"/>
        <end position="990"/>
    </location>
</feature>
<dbReference type="InterPro" id="IPR004764">
    <property type="entry name" value="MdtF-like"/>
</dbReference>
<evidence type="ECO:0000256" key="6">
    <source>
        <dbReference type="ARBA" id="ARBA00022692"/>
    </source>
</evidence>
<dbReference type="Pfam" id="PF00873">
    <property type="entry name" value="ACR_tran"/>
    <property type="match status" value="1"/>
</dbReference>
<feature type="transmembrane region" description="Helical" evidence="9">
    <location>
        <begin position="436"/>
        <end position="456"/>
    </location>
</feature>
<evidence type="ECO:0000256" key="1">
    <source>
        <dbReference type="ARBA" id="ARBA00004429"/>
    </source>
</evidence>
<dbReference type="Gene3D" id="1.20.1640.10">
    <property type="entry name" value="Multidrug efflux transporter AcrB transmembrane domain"/>
    <property type="match status" value="2"/>
</dbReference>
<evidence type="ECO:0000256" key="4">
    <source>
        <dbReference type="ARBA" id="ARBA00022475"/>
    </source>
</evidence>
<dbReference type="FunFam" id="1.20.1640.10:FF:000001">
    <property type="entry name" value="Efflux pump membrane transporter"/>
    <property type="match status" value="1"/>
</dbReference>
<evidence type="ECO:0000313" key="11">
    <source>
        <dbReference type="Proteomes" id="UP000191680"/>
    </source>
</evidence>
<keyword evidence="6 9" id="KW-0812">Transmembrane</keyword>
<dbReference type="GO" id="GO:0042910">
    <property type="term" value="F:xenobiotic transmembrane transporter activity"/>
    <property type="evidence" value="ECO:0007669"/>
    <property type="project" value="TreeGrafter"/>
</dbReference>
<keyword evidence="5" id="KW-0997">Cell inner membrane</keyword>
<evidence type="ECO:0000256" key="7">
    <source>
        <dbReference type="ARBA" id="ARBA00022989"/>
    </source>
</evidence>
<comment type="caution">
    <text evidence="10">The sequence shown here is derived from an EMBL/GenBank/DDBJ whole genome shotgun (WGS) entry which is preliminary data.</text>
</comment>
<dbReference type="PANTHER" id="PTHR32063">
    <property type="match status" value="1"/>
</dbReference>
<comment type="similarity">
    <text evidence="2">Belongs to the resistance-nodulation-cell division (RND) (TC 2.A.6) family.</text>
</comment>
<feature type="transmembrane region" description="Helical" evidence="9">
    <location>
        <begin position="1002"/>
        <end position="1028"/>
    </location>
</feature>
<name>A0A1V6LVY5_9FLAO</name>
<organism evidence="10 11">
    <name type="scientific">Croceivirga radicis</name>
    <dbReference type="NCBI Taxonomy" id="1929488"/>
    <lineage>
        <taxon>Bacteria</taxon>
        <taxon>Pseudomonadati</taxon>
        <taxon>Bacteroidota</taxon>
        <taxon>Flavobacteriia</taxon>
        <taxon>Flavobacteriales</taxon>
        <taxon>Flavobacteriaceae</taxon>
        <taxon>Croceivirga</taxon>
    </lineage>
</organism>
<dbReference type="AlphaFoldDB" id="A0A1V6LVY5"/>
<feature type="transmembrane region" description="Helical" evidence="9">
    <location>
        <begin position="925"/>
        <end position="950"/>
    </location>
</feature>
<dbReference type="GO" id="GO:0005886">
    <property type="term" value="C:plasma membrane"/>
    <property type="evidence" value="ECO:0007669"/>
    <property type="project" value="UniProtKB-SubCell"/>
</dbReference>
<feature type="transmembrane region" description="Helical" evidence="9">
    <location>
        <begin position="468"/>
        <end position="495"/>
    </location>
</feature>
<feature type="transmembrane region" description="Helical" evidence="9">
    <location>
        <begin position="390"/>
        <end position="415"/>
    </location>
</feature>
<feature type="transmembrane region" description="Helical" evidence="9">
    <location>
        <begin position="364"/>
        <end position="384"/>
    </location>
</feature>
<dbReference type="FunFam" id="3.30.70.1430:FF:000001">
    <property type="entry name" value="Efflux pump membrane transporter"/>
    <property type="match status" value="1"/>
</dbReference>
<dbReference type="Proteomes" id="UP000191680">
    <property type="component" value="Unassembled WGS sequence"/>
</dbReference>
<feature type="transmembrane region" description="Helical" evidence="9">
    <location>
        <begin position="338"/>
        <end position="357"/>
    </location>
</feature>
<dbReference type="PANTHER" id="PTHR32063:SF9">
    <property type="entry name" value="SIMILAR TO MULTIDRUG RESISTANCE PROTEIN MEXB"/>
    <property type="match status" value="1"/>
</dbReference>
<evidence type="ECO:0000256" key="5">
    <source>
        <dbReference type="ARBA" id="ARBA00022519"/>
    </source>
</evidence>
<dbReference type="EMBL" id="MTBC01000001">
    <property type="protein sequence ID" value="OQD44353.1"/>
    <property type="molecule type" value="Genomic_DNA"/>
</dbReference>
<keyword evidence="8 9" id="KW-0472">Membrane</keyword>
<dbReference type="Gene3D" id="3.30.2090.10">
    <property type="entry name" value="Multidrug efflux transporter AcrB TolC docking domain, DN and DC subdomains"/>
    <property type="match status" value="2"/>
</dbReference>
<dbReference type="Gene3D" id="3.30.70.1320">
    <property type="entry name" value="Multidrug efflux transporter AcrB pore domain like"/>
    <property type="match status" value="1"/>
</dbReference>
<dbReference type="NCBIfam" id="TIGR00915">
    <property type="entry name" value="2A0602"/>
    <property type="match status" value="1"/>
</dbReference>
<dbReference type="GO" id="GO:0009636">
    <property type="term" value="P:response to toxic substance"/>
    <property type="evidence" value="ECO:0007669"/>
    <property type="project" value="UniProtKB-ARBA"/>
</dbReference>
<feature type="transmembrane region" description="Helical" evidence="9">
    <location>
        <begin position="870"/>
        <end position="888"/>
    </location>
</feature>
<dbReference type="Gene3D" id="3.30.70.1440">
    <property type="entry name" value="Multidrug efflux transporter AcrB pore domain"/>
    <property type="match status" value="1"/>
</dbReference>
<dbReference type="InterPro" id="IPR001036">
    <property type="entry name" value="Acrflvin-R"/>
</dbReference>
<keyword evidence="3" id="KW-0813">Transport</keyword>
<dbReference type="RefSeq" id="WP_080317861.1">
    <property type="nucleotide sequence ID" value="NZ_MTBC01000001.1"/>
</dbReference>
<dbReference type="PRINTS" id="PR00702">
    <property type="entry name" value="ACRIFLAVINRP"/>
</dbReference>
<comment type="subcellular location">
    <subcellularLocation>
        <location evidence="1">Cell inner membrane</location>
        <topology evidence="1">Multi-pass membrane protein</topology>
    </subcellularLocation>
</comment>
<protein>
    <submittedName>
        <fullName evidence="10">Multidrug transporter AcrB</fullName>
    </submittedName>
</protein>
<evidence type="ECO:0000313" key="10">
    <source>
        <dbReference type="EMBL" id="OQD44353.1"/>
    </source>
</evidence>